<dbReference type="AlphaFoldDB" id="A0A8K0TBE0"/>
<name>A0A8K0TBE0_9PEZI</name>
<reference evidence="2" key="1">
    <citation type="journal article" date="2021" name="Nat. Commun.">
        <title>Genetic determinants of endophytism in the Arabidopsis root mycobiome.</title>
        <authorList>
            <person name="Mesny F."/>
            <person name="Miyauchi S."/>
            <person name="Thiergart T."/>
            <person name="Pickel B."/>
            <person name="Atanasova L."/>
            <person name="Karlsson M."/>
            <person name="Huettel B."/>
            <person name="Barry K.W."/>
            <person name="Haridas S."/>
            <person name="Chen C."/>
            <person name="Bauer D."/>
            <person name="Andreopoulos W."/>
            <person name="Pangilinan J."/>
            <person name="LaButti K."/>
            <person name="Riley R."/>
            <person name="Lipzen A."/>
            <person name="Clum A."/>
            <person name="Drula E."/>
            <person name="Henrissat B."/>
            <person name="Kohler A."/>
            <person name="Grigoriev I.V."/>
            <person name="Martin F.M."/>
            <person name="Hacquard S."/>
        </authorList>
    </citation>
    <scope>NUCLEOTIDE SEQUENCE</scope>
    <source>
        <strain evidence="2">MPI-CAGE-AT-0016</strain>
    </source>
</reference>
<organism evidence="2 3">
    <name type="scientific">Plectosphaerella cucumerina</name>
    <dbReference type="NCBI Taxonomy" id="40658"/>
    <lineage>
        <taxon>Eukaryota</taxon>
        <taxon>Fungi</taxon>
        <taxon>Dikarya</taxon>
        <taxon>Ascomycota</taxon>
        <taxon>Pezizomycotina</taxon>
        <taxon>Sordariomycetes</taxon>
        <taxon>Hypocreomycetidae</taxon>
        <taxon>Glomerellales</taxon>
        <taxon>Plectosphaerellaceae</taxon>
        <taxon>Plectosphaerella</taxon>
    </lineage>
</organism>
<dbReference type="Proteomes" id="UP000813385">
    <property type="component" value="Unassembled WGS sequence"/>
</dbReference>
<dbReference type="InterPro" id="IPR027417">
    <property type="entry name" value="P-loop_NTPase"/>
</dbReference>
<dbReference type="SUPFAM" id="SSF52540">
    <property type="entry name" value="P-loop containing nucleoside triphosphate hydrolases"/>
    <property type="match status" value="1"/>
</dbReference>
<proteinExistence type="predicted"/>
<sequence>MAYTSVARTEPDHRPVVISGPPGVGKSTLCRKLRDAHPGIFPMTVFTQPESRDLERTRASSTTSFRETNSSPSSTKAPLSSTQSSTETSMEPAGRLPTIRHREGRSFC</sequence>
<feature type="compositionally biased region" description="Low complexity" evidence="1">
    <location>
        <begin position="70"/>
        <end position="89"/>
    </location>
</feature>
<dbReference type="OrthoDB" id="6334211at2759"/>
<keyword evidence="3" id="KW-1185">Reference proteome</keyword>
<feature type="region of interest" description="Disordered" evidence="1">
    <location>
        <begin position="1"/>
        <end position="25"/>
    </location>
</feature>
<evidence type="ECO:0000313" key="2">
    <source>
        <dbReference type="EMBL" id="KAH7357879.1"/>
    </source>
</evidence>
<feature type="compositionally biased region" description="Polar residues" evidence="1">
    <location>
        <begin position="59"/>
        <end position="69"/>
    </location>
</feature>
<comment type="caution">
    <text evidence="2">The sequence shown here is derived from an EMBL/GenBank/DDBJ whole genome shotgun (WGS) entry which is preliminary data.</text>
</comment>
<gene>
    <name evidence="2" type="ORF">B0T11DRAFT_283271</name>
</gene>
<accession>A0A8K0TBE0</accession>
<dbReference type="EMBL" id="JAGPXD010000004">
    <property type="protein sequence ID" value="KAH7357879.1"/>
    <property type="molecule type" value="Genomic_DNA"/>
</dbReference>
<evidence type="ECO:0000313" key="3">
    <source>
        <dbReference type="Proteomes" id="UP000813385"/>
    </source>
</evidence>
<evidence type="ECO:0000256" key="1">
    <source>
        <dbReference type="SAM" id="MobiDB-lite"/>
    </source>
</evidence>
<protein>
    <submittedName>
        <fullName evidence="2">Uncharacterized protein</fullName>
    </submittedName>
</protein>
<feature type="region of interest" description="Disordered" evidence="1">
    <location>
        <begin position="46"/>
        <end position="108"/>
    </location>
</feature>
<dbReference type="Gene3D" id="3.40.50.300">
    <property type="entry name" value="P-loop containing nucleotide triphosphate hydrolases"/>
    <property type="match status" value="1"/>
</dbReference>